<keyword evidence="3" id="KW-0133">Cell shape</keyword>
<reference evidence="8" key="2">
    <citation type="journal article" date="2021" name="PeerJ">
        <title>Extensive microbial diversity within the chicken gut microbiome revealed by metagenomics and culture.</title>
        <authorList>
            <person name="Gilroy R."/>
            <person name="Ravi A."/>
            <person name="Getino M."/>
            <person name="Pursley I."/>
            <person name="Horton D.L."/>
            <person name="Alikhan N.F."/>
            <person name="Baker D."/>
            <person name="Gharbi K."/>
            <person name="Hall N."/>
            <person name="Watson M."/>
            <person name="Adriaenssens E.M."/>
            <person name="Foster-Nyarko E."/>
            <person name="Jarju S."/>
            <person name="Secka A."/>
            <person name="Antonio M."/>
            <person name="Oren A."/>
            <person name="Chaudhuri R.R."/>
            <person name="La Ragione R."/>
            <person name="Hildebrand F."/>
            <person name="Pallen M.J."/>
        </authorList>
    </citation>
    <scope>NUCLEOTIDE SEQUENCE</scope>
    <source>
        <strain evidence="8">ChiSxjej2B14-6234</strain>
    </source>
</reference>
<evidence type="ECO:0000256" key="5">
    <source>
        <dbReference type="SAM" id="MobiDB-lite"/>
    </source>
</evidence>
<dbReference type="InterPro" id="IPR042177">
    <property type="entry name" value="Cell/Rod_1"/>
</dbReference>
<keyword evidence="6" id="KW-0472">Membrane</keyword>
<feature type="domain" description="Rod shape-determining protein MreC beta-barrel core" evidence="7">
    <location>
        <begin position="128"/>
        <end position="277"/>
    </location>
</feature>
<dbReference type="AlphaFoldDB" id="A0A9D0ZDI7"/>
<feature type="region of interest" description="Disordered" evidence="5">
    <location>
        <begin position="315"/>
        <end position="381"/>
    </location>
</feature>
<dbReference type="Gene3D" id="2.40.10.340">
    <property type="entry name" value="Rod shape-determining protein MreC, domain 1"/>
    <property type="match status" value="1"/>
</dbReference>
<accession>A0A9D0ZDI7</accession>
<evidence type="ECO:0000313" key="8">
    <source>
        <dbReference type="EMBL" id="HIQ72615.1"/>
    </source>
</evidence>
<feature type="compositionally biased region" description="Polar residues" evidence="5">
    <location>
        <begin position="330"/>
        <end position="341"/>
    </location>
</feature>
<evidence type="ECO:0000313" key="9">
    <source>
        <dbReference type="Proteomes" id="UP000886887"/>
    </source>
</evidence>
<organism evidence="8 9">
    <name type="scientific">Candidatus Onthenecus intestinigallinarum</name>
    <dbReference type="NCBI Taxonomy" id="2840875"/>
    <lineage>
        <taxon>Bacteria</taxon>
        <taxon>Bacillati</taxon>
        <taxon>Bacillota</taxon>
        <taxon>Clostridia</taxon>
        <taxon>Eubacteriales</taxon>
        <taxon>Candidatus Onthenecus</taxon>
    </lineage>
</organism>
<feature type="compositionally biased region" description="Acidic residues" evidence="5">
    <location>
        <begin position="369"/>
        <end position="381"/>
    </location>
</feature>
<reference evidence="8" key="1">
    <citation type="submission" date="2020-10" db="EMBL/GenBank/DDBJ databases">
        <authorList>
            <person name="Gilroy R."/>
        </authorList>
    </citation>
    <scope>NUCLEOTIDE SEQUENCE</scope>
    <source>
        <strain evidence="8">ChiSxjej2B14-6234</strain>
    </source>
</reference>
<sequence length="381" mass="41547">MAKTKKERSGLVKFLRVLFVLVLVLVMAFGAYTQYVGVDNPAEGIISAVITPVQGLASRALAAVSDYMARLKLRSNIEYEYNQLKAQNDELILKALLYDEEVNKNERLTNMMGAYNTYADMNPILARVVASETGNWFSTFTIDVGTNDGVDTEMAVITYDGLIGHVYEVFATTAKVITIIDTNSSIAALIESSRDQGIVKGTLGVDGQPMCRMYYLPLDNVPRPGDSVITSGVGLPFPKGLLIGYVRESTRSLEENKHYIVVEPAADFQHIEEVLVLRYEPDAEEMPEGYNDDEMIIVSPPTARPQVTIDSSNIAATPVPLPDAPGRATATPSPDALTTPSPDGVEDGGVEFAVEQTATPEETAVPDETYFDEADEPFPDF</sequence>
<comment type="caution">
    <text evidence="8">The sequence shown here is derived from an EMBL/GenBank/DDBJ whole genome shotgun (WGS) entry which is preliminary data.</text>
</comment>
<dbReference type="GO" id="GO:0005886">
    <property type="term" value="C:plasma membrane"/>
    <property type="evidence" value="ECO:0007669"/>
    <property type="project" value="TreeGrafter"/>
</dbReference>
<dbReference type="Proteomes" id="UP000886887">
    <property type="component" value="Unassembled WGS sequence"/>
</dbReference>
<protein>
    <recommendedName>
        <fullName evidence="2">Cell shape-determining protein MreC</fullName>
    </recommendedName>
    <alternativeName>
        <fullName evidence="4">Cell shape protein MreC</fullName>
    </alternativeName>
</protein>
<dbReference type="NCBIfam" id="TIGR00219">
    <property type="entry name" value="mreC"/>
    <property type="match status" value="1"/>
</dbReference>
<evidence type="ECO:0000259" key="7">
    <source>
        <dbReference type="Pfam" id="PF04085"/>
    </source>
</evidence>
<dbReference type="Gene3D" id="2.40.10.350">
    <property type="entry name" value="Rod shape-determining protein MreC, domain 2"/>
    <property type="match status" value="1"/>
</dbReference>
<dbReference type="EMBL" id="DVFJ01000036">
    <property type="protein sequence ID" value="HIQ72615.1"/>
    <property type="molecule type" value="Genomic_DNA"/>
</dbReference>
<dbReference type="Pfam" id="PF04085">
    <property type="entry name" value="MreC"/>
    <property type="match status" value="1"/>
</dbReference>
<keyword evidence="6" id="KW-0812">Transmembrane</keyword>
<dbReference type="PANTHER" id="PTHR34138:SF1">
    <property type="entry name" value="CELL SHAPE-DETERMINING PROTEIN MREC"/>
    <property type="match status" value="1"/>
</dbReference>
<dbReference type="InterPro" id="IPR055342">
    <property type="entry name" value="MreC_beta-barrel_core"/>
</dbReference>
<gene>
    <name evidence="8" type="primary">mreC</name>
    <name evidence="8" type="ORF">IAB73_10465</name>
</gene>
<evidence type="ECO:0000256" key="2">
    <source>
        <dbReference type="ARBA" id="ARBA00013855"/>
    </source>
</evidence>
<evidence type="ECO:0000256" key="4">
    <source>
        <dbReference type="ARBA" id="ARBA00032089"/>
    </source>
</evidence>
<dbReference type="InterPro" id="IPR007221">
    <property type="entry name" value="MreC"/>
</dbReference>
<name>A0A9D0ZDI7_9FIRM</name>
<dbReference type="PANTHER" id="PTHR34138">
    <property type="entry name" value="CELL SHAPE-DETERMINING PROTEIN MREC"/>
    <property type="match status" value="1"/>
</dbReference>
<comment type="similarity">
    <text evidence="1">Belongs to the MreC family.</text>
</comment>
<evidence type="ECO:0000256" key="3">
    <source>
        <dbReference type="ARBA" id="ARBA00022960"/>
    </source>
</evidence>
<dbReference type="InterPro" id="IPR042175">
    <property type="entry name" value="Cell/Rod_MreC_2"/>
</dbReference>
<dbReference type="GO" id="GO:0008360">
    <property type="term" value="P:regulation of cell shape"/>
    <property type="evidence" value="ECO:0007669"/>
    <property type="project" value="UniProtKB-KW"/>
</dbReference>
<keyword evidence="6" id="KW-1133">Transmembrane helix</keyword>
<evidence type="ECO:0000256" key="6">
    <source>
        <dbReference type="SAM" id="Phobius"/>
    </source>
</evidence>
<feature type="transmembrane region" description="Helical" evidence="6">
    <location>
        <begin position="12"/>
        <end position="32"/>
    </location>
</feature>
<evidence type="ECO:0000256" key="1">
    <source>
        <dbReference type="ARBA" id="ARBA00009369"/>
    </source>
</evidence>
<proteinExistence type="inferred from homology"/>